<dbReference type="EMBL" id="BARS01021772">
    <property type="protein sequence ID" value="GAG07461.1"/>
    <property type="molecule type" value="Genomic_DNA"/>
</dbReference>
<dbReference type="AlphaFoldDB" id="X0W450"/>
<organism evidence="1">
    <name type="scientific">marine sediment metagenome</name>
    <dbReference type="NCBI Taxonomy" id="412755"/>
    <lineage>
        <taxon>unclassified sequences</taxon>
        <taxon>metagenomes</taxon>
        <taxon>ecological metagenomes</taxon>
    </lineage>
</organism>
<reference evidence="1" key="1">
    <citation type="journal article" date="2014" name="Front. Microbiol.">
        <title>High frequency of phylogenetically diverse reductive dehalogenase-homologous genes in deep subseafloor sedimentary metagenomes.</title>
        <authorList>
            <person name="Kawai M."/>
            <person name="Futagami T."/>
            <person name="Toyoda A."/>
            <person name="Takaki Y."/>
            <person name="Nishi S."/>
            <person name="Hori S."/>
            <person name="Arai W."/>
            <person name="Tsubouchi T."/>
            <person name="Morono Y."/>
            <person name="Uchiyama I."/>
            <person name="Ito T."/>
            <person name="Fujiyama A."/>
            <person name="Inagaki F."/>
            <person name="Takami H."/>
        </authorList>
    </citation>
    <scope>NUCLEOTIDE SEQUENCE</scope>
    <source>
        <strain evidence="1">Expedition CK06-06</strain>
    </source>
</reference>
<sequence>MNKKLIELQVKLWLYGINNIFNSNIQFKGLIKDGENKNE</sequence>
<accession>X0W450</accession>
<protein>
    <submittedName>
        <fullName evidence="1">Uncharacterized protein</fullName>
    </submittedName>
</protein>
<name>X0W450_9ZZZZ</name>
<proteinExistence type="predicted"/>
<gene>
    <name evidence="1" type="ORF">S01H1_34914</name>
</gene>
<comment type="caution">
    <text evidence="1">The sequence shown here is derived from an EMBL/GenBank/DDBJ whole genome shotgun (WGS) entry which is preliminary data.</text>
</comment>
<evidence type="ECO:0000313" key="1">
    <source>
        <dbReference type="EMBL" id="GAG07461.1"/>
    </source>
</evidence>